<dbReference type="GO" id="GO:0016987">
    <property type="term" value="F:sigma factor activity"/>
    <property type="evidence" value="ECO:0007669"/>
    <property type="project" value="UniProtKB-KW"/>
</dbReference>
<evidence type="ECO:0000256" key="1">
    <source>
        <dbReference type="ARBA" id="ARBA00010641"/>
    </source>
</evidence>
<organism evidence="9 10">
    <name type="scientific">Brevibacillus formosus</name>
    <dbReference type="NCBI Taxonomy" id="54913"/>
    <lineage>
        <taxon>Bacteria</taxon>
        <taxon>Bacillati</taxon>
        <taxon>Bacillota</taxon>
        <taxon>Bacilli</taxon>
        <taxon>Bacillales</taxon>
        <taxon>Paenibacillaceae</taxon>
        <taxon>Brevibacillus</taxon>
    </lineage>
</organism>
<dbReference type="GO" id="GO:0006950">
    <property type="term" value="P:response to stress"/>
    <property type="evidence" value="ECO:0007669"/>
    <property type="project" value="UniProtKB-ARBA"/>
</dbReference>
<evidence type="ECO:0000256" key="3">
    <source>
        <dbReference type="ARBA" id="ARBA00023082"/>
    </source>
</evidence>
<dbReference type="InterPro" id="IPR036388">
    <property type="entry name" value="WH-like_DNA-bd_sf"/>
</dbReference>
<dbReference type="InterPro" id="IPR039425">
    <property type="entry name" value="RNA_pol_sigma-70-like"/>
</dbReference>
<reference evidence="9 10" key="1">
    <citation type="submission" date="2016-11" db="EMBL/GenBank/DDBJ databases">
        <authorList>
            <person name="Jaros S."/>
            <person name="Januszkiewicz K."/>
            <person name="Wedrychowicz H."/>
        </authorList>
    </citation>
    <scope>NUCLEOTIDE SEQUENCE [LARGE SCALE GENOMIC DNA]</scope>
    <source>
        <strain evidence="9 10">NF2</strain>
    </source>
</reference>
<dbReference type="InterPro" id="IPR013249">
    <property type="entry name" value="RNA_pol_sigma70_r4_t2"/>
</dbReference>
<evidence type="ECO:0000259" key="8">
    <source>
        <dbReference type="Pfam" id="PF08281"/>
    </source>
</evidence>
<dbReference type="InterPro" id="IPR007627">
    <property type="entry name" value="RNA_pol_sigma70_r2"/>
</dbReference>
<dbReference type="RefSeq" id="WP_088910408.1">
    <property type="nucleotide sequence ID" value="NZ_CP018145.1"/>
</dbReference>
<dbReference type="SUPFAM" id="SSF88946">
    <property type="entry name" value="Sigma2 domain of RNA polymerase sigma factors"/>
    <property type="match status" value="1"/>
</dbReference>
<dbReference type="InterPro" id="IPR013324">
    <property type="entry name" value="RNA_pol_sigma_r3/r4-like"/>
</dbReference>
<evidence type="ECO:0000256" key="5">
    <source>
        <dbReference type="ARBA" id="ARBA00023163"/>
    </source>
</evidence>
<dbReference type="Gene3D" id="1.10.1740.10">
    <property type="match status" value="1"/>
</dbReference>
<dbReference type="PANTHER" id="PTHR43133:SF8">
    <property type="entry name" value="RNA POLYMERASE SIGMA FACTOR HI_1459-RELATED"/>
    <property type="match status" value="1"/>
</dbReference>
<evidence type="ECO:0000259" key="7">
    <source>
        <dbReference type="Pfam" id="PF04542"/>
    </source>
</evidence>
<keyword evidence="5 6" id="KW-0804">Transcription</keyword>
<dbReference type="PROSITE" id="PS01063">
    <property type="entry name" value="SIGMA70_ECF"/>
    <property type="match status" value="1"/>
</dbReference>
<dbReference type="InterPro" id="IPR014284">
    <property type="entry name" value="RNA_pol_sigma-70_dom"/>
</dbReference>
<gene>
    <name evidence="9" type="ORF">BP422_27485</name>
</gene>
<dbReference type="Pfam" id="PF08281">
    <property type="entry name" value="Sigma70_r4_2"/>
    <property type="match status" value="1"/>
</dbReference>
<dbReference type="SUPFAM" id="SSF88659">
    <property type="entry name" value="Sigma3 and sigma4 domains of RNA polymerase sigma factors"/>
    <property type="match status" value="1"/>
</dbReference>
<dbReference type="Gene3D" id="1.10.10.10">
    <property type="entry name" value="Winged helix-like DNA-binding domain superfamily/Winged helix DNA-binding domain"/>
    <property type="match status" value="1"/>
</dbReference>
<dbReference type="Proteomes" id="UP000197781">
    <property type="component" value="Chromosome"/>
</dbReference>
<dbReference type="Pfam" id="PF04542">
    <property type="entry name" value="Sigma70_r2"/>
    <property type="match status" value="1"/>
</dbReference>
<dbReference type="InterPro" id="IPR000838">
    <property type="entry name" value="RNA_pol_sigma70_ECF_CS"/>
</dbReference>
<evidence type="ECO:0000313" key="9">
    <source>
        <dbReference type="EMBL" id="ASJ56932.1"/>
    </source>
</evidence>
<dbReference type="GO" id="GO:0006352">
    <property type="term" value="P:DNA-templated transcription initiation"/>
    <property type="evidence" value="ECO:0007669"/>
    <property type="project" value="InterPro"/>
</dbReference>
<dbReference type="GO" id="GO:0003677">
    <property type="term" value="F:DNA binding"/>
    <property type="evidence" value="ECO:0007669"/>
    <property type="project" value="UniProtKB-KW"/>
</dbReference>
<dbReference type="KEGG" id="bfm:BP422_27485"/>
<proteinExistence type="inferred from homology"/>
<dbReference type="NCBIfam" id="TIGR02937">
    <property type="entry name" value="sigma70-ECF"/>
    <property type="match status" value="1"/>
</dbReference>
<keyword evidence="4 6" id="KW-0238">DNA-binding</keyword>
<protein>
    <recommendedName>
        <fullName evidence="6">RNA polymerase sigma factor</fullName>
    </recommendedName>
</protein>
<dbReference type="AlphaFoldDB" id="A0A220MPN8"/>
<sequence>MPDDQELIEQILAGDHEQYRQIVDRYKGKIVGYLYRMIGNMPDAQDLAQDVFIKTFYRLHDYRPEYRFSSWLYRIASNHCFDEMRKRKRTEQVEIDEEQLIDLDTPETTLLKKERDTELERSIMLLDEEYREVFVLFYIHRLSYREISEQLSLSESSIQMRLFRARKKMRNSLAKTMGGGAIYEMLHV</sequence>
<feature type="domain" description="RNA polymerase sigma factor 70 region 4 type 2" evidence="8">
    <location>
        <begin position="118"/>
        <end position="169"/>
    </location>
</feature>
<evidence type="ECO:0000256" key="4">
    <source>
        <dbReference type="ARBA" id="ARBA00023125"/>
    </source>
</evidence>
<dbReference type="PANTHER" id="PTHR43133">
    <property type="entry name" value="RNA POLYMERASE ECF-TYPE SIGMA FACTO"/>
    <property type="match status" value="1"/>
</dbReference>
<dbReference type="EMBL" id="CP018145">
    <property type="protein sequence ID" value="ASJ56932.1"/>
    <property type="molecule type" value="Genomic_DNA"/>
</dbReference>
<name>A0A220MPN8_9BACL</name>
<evidence type="ECO:0000256" key="6">
    <source>
        <dbReference type="RuleBase" id="RU000716"/>
    </source>
</evidence>
<accession>A0A220MPN8</accession>
<feature type="domain" description="RNA polymerase sigma-70 region 2" evidence="7">
    <location>
        <begin position="23"/>
        <end position="90"/>
    </location>
</feature>
<dbReference type="InterPro" id="IPR013325">
    <property type="entry name" value="RNA_pol_sigma_r2"/>
</dbReference>
<evidence type="ECO:0000313" key="10">
    <source>
        <dbReference type="Proteomes" id="UP000197781"/>
    </source>
</evidence>
<keyword evidence="2 6" id="KW-0805">Transcription regulation</keyword>
<evidence type="ECO:0000256" key="2">
    <source>
        <dbReference type="ARBA" id="ARBA00023015"/>
    </source>
</evidence>
<comment type="similarity">
    <text evidence="1 6">Belongs to the sigma-70 factor family. ECF subfamily.</text>
</comment>
<keyword evidence="3 6" id="KW-0731">Sigma factor</keyword>